<keyword evidence="3" id="KW-1185">Reference proteome</keyword>
<evidence type="ECO:0000313" key="2">
    <source>
        <dbReference type="EMBL" id="SPP63863.1"/>
    </source>
</evidence>
<dbReference type="EMBL" id="OUNR01000001">
    <property type="protein sequence ID" value="SPP63863.1"/>
    <property type="molecule type" value="Genomic_DNA"/>
</dbReference>
<name>A0A330L3P9_9BACT</name>
<feature type="region of interest" description="Disordered" evidence="1">
    <location>
        <begin position="46"/>
        <end position="67"/>
    </location>
</feature>
<evidence type="ECO:0000256" key="1">
    <source>
        <dbReference type="SAM" id="MobiDB-lite"/>
    </source>
</evidence>
<accession>A0A330L3P9</accession>
<protein>
    <submittedName>
        <fullName evidence="2">Uncharacterized protein</fullName>
    </submittedName>
</protein>
<proteinExistence type="predicted"/>
<dbReference type="AlphaFoldDB" id="A0A330L3P9"/>
<evidence type="ECO:0000313" key="3">
    <source>
        <dbReference type="Proteomes" id="UP000248168"/>
    </source>
</evidence>
<feature type="compositionally biased region" description="Polar residues" evidence="1">
    <location>
        <begin position="46"/>
        <end position="57"/>
    </location>
</feature>
<gene>
    <name evidence="2" type="ORF">NITLEN_10949</name>
</gene>
<reference evidence="3" key="1">
    <citation type="submission" date="2018-04" db="EMBL/GenBank/DDBJ databases">
        <authorList>
            <person name="Lucker S."/>
            <person name="Sakoula D."/>
        </authorList>
    </citation>
    <scope>NUCLEOTIDE SEQUENCE [LARGE SCALE GENOMIC DNA]</scope>
</reference>
<organism evidence="2 3">
    <name type="scientific">Nitrospira lenta</name>
    <dbReference type="NCBI Taxonomy" id="1436998"/>
    <lineage>
        <taxon>Bacteria</taxon>
        <taxon>Pseudomonadati</taxon>
        <taxon>Nitrospirota</taxon>
        <taxon>Nitrospiria</taxon>
        <taxon>Nitrospirales</taxon>
        <taxon>Nitrospiraceae</taxon>
        <taxon>Nitrospira</taxon>
    </lineage>
</organism>
<dbReference type="Proteomes" id="UP000248168">
    <property type="component" value="Unassembled WGS sequence"/>
</dbReference>
<sequence>MAEPKPLTYDEQKAAEAAFVGAPSNPKWTEAAQLLYARLSATVQTRSKETIGTSTGSAIHDGNTTRR</sequence>
<dbReference type="InParanoid" id="A0A330L3P9"/>